<gene>
    <name evidence="1" type="ORF">DCG65_04285</name>
</gene>
<dbReference type="Pfam" id="PF04612">
    <property type="entry name" value="T2SSM"/>
    <property type="match status" value="1"/>
</dbReference>
<proteinExistence type="predicted"/>
<sequence>MMQYWNERSGREKGLLAVAALLVIFALAQFGVVRPVTAARADASMKLEAASRQLDVVSA</sequence>
<dbReference type="GO" id="GO:0015627">
    <property type="term" value="C:type II protein secretion system complex"/>
    <property type="evidence" value="ECO:0007669"/>
    <property type="project" value="InterPro"/>
</dbReference>
<comment type="caution">
    <text evidence="1">The sequence shown here is derived from an EMBL/GenBank/DDBJ whole genome shotgun (WGS) entry which is preliminary data.</text>
</comment>
<dbReference type="AlphaFoldDB" id="A0A3B9KYY3"/>
<reference evidence="1 2" key="1">
    <citation type="journal article" date="2018" name="Nat. Biotechnol.">
        <title>A standardized bacterial taxonomy based on genome phylogeny substantially revises the tree of life.</title>
        <authorList>
            <person name="Parks D.H."/>
            <person name="Chuvochina M."/>
            <person name="Waite D.W."/>
            <person name="Rinke C."/>
            <person name="Skarshewski A."/>
            <person name="Chaumeil P.A."/>
            <person name="Hugenholtz P."/>
        </authorList>
    </citation>
    <scope>NUCLEOTIDE SEQUENCE [LARGE SCALE GENOMIC DNA]</scope>
    <source>
        <strain evidence="1">UBA8557</strain>
    </source>
</reference>
<dbReference type="GO" id="GO:0015628">
    <property type="term" value="P:protein secretion by the type II secretion system"/>
    <property type="evidence" value="ECO:0007669"/>
    <property type="project" value="InterPro"/>
</dbReference>
<dbReference type="EMBL" id="DMBR01000123">
    <property type="protein sequence ID" value="HAE93754.1"/>
    <property type="molecule type" value="Genomic_DNA"/>
</dbReference>
<evidence type="ECO:0000313" key="1">
    <source>
        <dbReference type="EMBL" id="HAE93754.1"/>
    </source>
</evidence>
<evidence type="ECO:0008006" key="3">
    <source>
        <dbReference type="Google" id="ProtNLM"/>
    </source>
</evidence>
<feature type="non-terminal residue" evidence="1">
    <location>
        <position position="59"/>
    </location>
</feature>
<organism evidence="1 2">
    <name type="scientific">Hyphomonas atlantica</name>
    <dbReference type="NCBI Taxonomy" id="1280948"/>
    <lineage>
        <taxon>Bacteria</taxon>
        <taxon>Pseudomonadati</taxon>
        <taxon>Pseudomonadota</taxon>
        <taxon>Alphaproteobacteria</taxon>
        <taxon>Hyphomonadales</taxon>
        <taxon>Hyphomonadaceae</taxon>
        <taxon>Hyphomonas</taxon>
    </lineage>
</organism>
<name>A0A3B9KYY3_9PROT</name>
<evidence type="ECO:0000313" key="2">
    <source>
        <dbReference type="Proteomes" id="UP000259173"/>
    </source>
</evidence>
<dbReference type="Proteomes" id="UP000259173">
    <property type="component" value="Unassembled WGS sequence"/>
</dbReference>
<accession>A0A3B9KYY3</accession>
<dbReference type="InterPro" id="IPR007690">
    <property type="entry name" value="T2SS_GspM"/>
</dbReference>
<protein>
    <recommendedName>
        <fullName evidence="3">General secretion pathway protein GspM</fullName>
    </recommendedName>
</protein>